<dbReference type="OrthoDB" id="78669at2759"/>
<comment type="caution">
    <text evidence="10">The sequence shown here is derived from an EMBL/GenBank/DDBJ whole genome shotgun (WGS) entry which is preliminary data.</text>
</comment>
<evidence type="ECO:0000313" key="10">
    <source>
        <dbReference type="EMBL" id="KAJ1959609.1"/>
    </source>
</evidence>
<accession>A0A9W8ARN3</accession>
<dbReference type="FunFam" id="1.20.1510.10:FF:000014">
    <property type="entry name" value="Cation efflux protein/ zinc transporter"/>
    <property type="match status" value="1"/>
</dbReference>
<sequence length="357" mass="39973">MGMTHRRSATGTHQQKMNSTSISQFLTSYQIVTDVVRQILSKPDSRQIFYFLLLNLSYMVVQLAYGVWSNSLSLVSDAVHMFFDSLALGIGLVASLVSQWPAKDNYTWGYGSIEVLSGFTNGILLIFISLSIVAEALQRLWHPSHVHTQELLWVSTGGLAVNLVGIFAFNHQHVHAHGSCHHGHHHDGHDHDHSNANMQGVFLHIVADTLGSVGVIVSTLLIRWFEWPGFDPLASILIATFIFLSVIPLVKLSAQQLLLPLPRASVRRDQIHEALVAVQRRHQDQVCFHLQNVQCWAPNDRTVDCALHLMYSVPQSVTKQCLPSHDLLLRDVQASLHRCVPNLRSLCVQLEQAKADF</sequence>
<feature type="domain" description="Cation efflux protein transmembrane" evidence="9">
    <location>
        <begin position="48"/>
        <end position="258"/>
    </location>
</feature>
<keyword evidence="7 8" id="KW-0472">Membrane</keyword>
<dbReference type="PANTHER" id="PTHR45755:SF4">
    <property type="entry name" value="ZINC TRANSPORTER 7"/>
    <property type="match status" value="1"/>
</dbReference>
<evidence type="ECO:0000256" key="2">
    <source>
        <dbReference type="ARBA" id="ARBA00008873"/>
    </source>
</evidence>
<dbReference type="GO" id="GO:0016020">
    <property type="term" value="C:membrane"/>
    <property type="evidence" value="ECO:0007669"/>
    <property type="project" value="UniProtKB-SubCell"/>
</dbReference>
<feature type="transmembrane region" description="Helical" evidence="8">
    <location>
        <begin position="110"/>
        <end position="132"/>
    </location>
</feature>
<dbReference type="InterPro" id="IPR027469">
    <property type="entry name" value="Cation_efflux_TMD_sf"/>
</dbReference>
<evidence type="ECO:0000256" key="3">
    <source>
        <dbReference type="ARBA" id="ARBA00022448"/>
    </source>
</evidence>
<keyword evidence="10" id="KW-0378">Hydrolase</keyword>
<evidence type="ECO:0000256" key="7">
    <source>
        <dbReference type="ARBA" id="ARBA00023136"/>
    </source>
</evidence>
<dbReference type="Gene3D" id="1.20.1510.10">
    <property type="entry name" value="Cation efflux protein transmembrane domain"/>
    <property type="match status" value="1"/>
</dbReference>
<dbReference type="InterPro" id="IPR002524">
    <property type="entry name" value="Cation_efflux"/>
</dbReference>
<dbReference type="Pfam" id="PF01545">
    <property type="entry name" value="Cation_efflux"/>
    <property type="match status" value="1"/>
</dbReference>
<keyword evidence="4 8" id="KW-0812">Transmembrane</keyword>
<keyword evidence="5 8" id="KW-1133">Transmembrane helix</keyword>
<evidence type="ECO:0000256" key="1">
    <source>
        <dbReference type="ARBA" id="ARBA00004141"/>
    </source>
</evidence>
<dbReference type="GO" id="GO:0031410">
    <property type="term" value="C:cytoplasmic vesicle"/>
    <property type="evidence" value="ECO:0007669"/>
    <property type="project" value="TreeGrafter"/>
</dbReference>
<evidence type="ECO:0000259" key="9">
    <source>
        <dbReference type="Pfam" id="PF01545"/>
    </source>
</evidence>
<dbReference type="GO" id="GO:0005794">
    <property type="term" value="C:Golgi apparatus"/>
    <property type="evidence" value="ECO:0007669"/>
    <property type="project" value="TreeGrafter"/>
</dbReference>
<dbReference type="GO" id="GO:0004722">
    <property type="term" value="F:protein serine/threonine phosphatase activity"/>
    <property type="evidence" value="ECO:0007669"/>
    <property type="project" value="UniProtKB-EC"/>
</dbReference>
<feature type="transmembrane region" description="Helical" evidence="8">
    <location>
        <begin position="152"/>
        <end position="169"/>
    </location>
</feature>
<evidence type="ECO:0000256" key="6">
    <source>
        <dbReference type="ARBA" id="ARBA00023065"/>
    </source>
</evidence>
<dbReference type="SUPFAM" id="SSF161111">
    <property type="entry name" value="Cation efflux protein transmembrane domain-like"/>
    <property type="match status" value="1"/>
</dbReference>
<dbReference type="GO" id="GO:0005385">
    <property type="term" value="F:zinc ion transmembrane transporter activity"/>
    <property type="evidence" value="ECO:0007669"/>
    <property type="project" value="InterPro"/>
</dbReference>
<dbReference type="EMBL" id="JANBPY010001545">
    <property type="protein sequence ID" value="KAJ1959609.1"/>
    <property type="molecule type" value="Genomic_DNA"/>
</dbReference>
<keyword evidence="3" id="KW-0813">Transport</keyword>
<comment type="similarity">
    <text evidence="2">Belongs to the cation diffusion facilitator (CDF) transporter (TC 2.A.4) family. SLC30A subfamily.</text>
</comment>
<dbReference type="InterPro" id="IPR045316">
    <property type="entry name" value="Msc2-like"/>
</dbReference>
<evidence type="ECO:0000256" key="5">
    <source>
        <dbReference type="ARBA" id="ARBA00022989"/>
    </source>
</evidence>
<dbReference type="Proteomes" id="UP001150925">
    <property type="component" value="Unassembled WGS sequence"/>
</dbReference>
<dbReference type="InterPro" id="IPR058533">
    <property type="entry name" value="Cation_efflux_TM"/>
</dbReference>
<feature type="transmembrane region" description="Helical" evidence="8">
    <location>
        <begin position="48"/>
        <end position="68"/>
    </location>
</feature>
<name>A0A9W8ARN3_9FUNG</name>
<feature type="transmembrane region" description="Helical" evidence="8">
    <location>
        <begin position="234"/>
        <end position="254"/>
    </location>
</feature>
<dbReference type="GO" id="GO:0006882">
    <property type="term" value="P:intracellular zinc ion homeostasis"/>
    <property type="evidence" value="ECO:0007669"/>
    <property type="project" value="InterPro"/>
</dbReference>
<evidence type="ECO:0000313" key="11">
    <source>
        <dbReference type="Proteomes" id="UP001150925"/>
    </source>
</evidence>
<dbReference type="GO" id="GO:1904257">
    <property type="term" value="P:zinc ion import into Golgi lumen"/>
    <property type="evidence" value="ECO:0007669"/>
    <property type="project" value="TreeGrafter"/>
</dbReference>
<keyword evidence="6" id="KW-0406">Ion transport</keyword>
<protein>
    <submittedName>
        <fullName evidence="10">Serine/threonine protein phosphatase</fullName>
        <ecNumber evidence="10">3.1.3.16</ecNumber>
    </submittedName>
</protein>
<gene>
    <name evidence="10" type="primary">PPG1_2</name>
    <name evidence="10" type="ORF">IWQ62_004541</name>
</gene>
<dbReference type="PANTHER" id="PTHR45755">
    <property type="match status" value="1"/>
</dbReference>
<feature type="transmembrane region" description="Helical" evidence="8">
    <location>
        <begin position="201"/>
        <end position="222"/>
    </location>
</feature>
<keyword evidence="11" id="KW-1185">Reference proteome</keyword>
<proteinExistence type="inferred from homology"/>
<dbReference type="AlphaFoldDB" id="A0A9W8ARN3"/>
<dbReference type="NCBIfam" id="TIGR01297">
    <property type="entry name" value="CDF"/>
    <property type="match status" value="1"/>
</dbReference>
<evidence type="ECO:0000256" key="8">
    <source>
        <dbReference type="SAM" id="Phobius"/>
    </source>
</evidence>
<comment type="subcellular location">
    <subcellularLocation>
        <location evidence="1">Membrane</location>
        <topology evidence="1">Multi-pass membrane protein</topology>
    </subcellularLocation>
</comment>
<feature type="transmembrane region" description="Helical" evidence="8">
    <location>
        <begin position="80"/>
        <end position="98"/>
    </location>
</feature>
<reference evidence="10" key="1">
    <citation type="submission" date="2022-07" db="EMBL/GenBank/DDBJ databases">
        <title>Phylogenomic reconstructions and comparative analyses of Kickxellomycotina fungi.</title>
        <authorList>
            <person name="Reynolds N.K."/>
            <person name="Stajich J.E."/>
            <person name="Barry K."/>
            <person name="Grigoriev I.V."/>
            <person name="Crous P."/>
            <person name="Smith M.E."/>
        </authorList>
    </citation>
    <scope>NUCLEOTIDE SEQUENCE</scope>
    <source>
        <strain evidence="10">RSA 1196</strain>
    </source>
</reference>
<dbReference type="EC" id="3.1.3.16" evidence="10"/>
<organism evidence="10 11">
    <name type="scientific">Dispira parvispora</name>
    <dbReference type="NCBI Taxonomy" id="1520584"/>
    <lineage>
        <taxon>Eukaryota</taxon>
        <taxon>Fungi</taxon>
        <taxon>Fungi incertae sedis</taxon>
        <taxon>Zoopagomycota</taxon>
        <taxon>Kickxellomycotina</taxon>
        <taxon>Dimargaritomycetes</taxon>
        <taxon>Dimargaritales</taxon>
        <taxon>Dimargaritaceae</taxon>
        <taxon>Dispira</taxon>
    </lineage>
</organism>
<evidence type="ECO:0000256" key="4">
    <source>
        <dbReference type="ARBA" id="ARBA00022692"/>
    </source>
</evidence>